<dbReference type="InterPro" id="IPR027417">
    <property type="entry name" value="P-loop_NTPase"/>
</dbReference>
<dbReference type="OrthoDB" id="443402at2759"/>
<dbReference type="Pfam" id="PF24883">
    <property type="entry name" value="NPHP3_N"/>
    <property type="match status" value="1"/>
</dbReference>
<organism evidence="6 7">
    <name type="scientific">Cudoniella acicularis</name>
    <dbReference type="NCBI Taxonomy" id="354080"/>
    <lineage>
        <taxon>Eukaryota</taxon>
        <taxon>Fungi</taxon>
        <taxon>Dikarya</taxon>
        <taxon>Ascomycota</taxon>
        <taxon>Pezizomycotina</taxon>
        <taxon>Leotiomycetes</taxon>
        <taxon>Helotiales</taxon>
        <taxon>Tricladiaceae</taxon>
        <taxon>Cudoniella</taxon>
    </lineage>
</organism>
<dbReference type="InterPro" id="IPR056884">
    <property type="entry name" value="NPHP3-like_N"/>
</dbReference>
<dbReference type="AlphaFoldDB" id="A0A8H4VYY5"/>
<keyword evidence="7" id="KW-1185">Reference proteome</keyword>
<keyword evidence="3" id="KW-0812">Transmembrane</keyword>
<feature type="domain" description="Nephrocystin 3-like N-terminal" evidence="4">
    <location>
        <begin position="273"/>
        <end position="454"/>
    </location>
</feature>
<evidence type="ECO:0000256" key="2">
    <source>
        <dbReference type="SAM" id="MobiDB-lite"/>
    </source>
</evidence>
<evidence type="ECO:0000259" key="4">
    <source>
        <dbReference type="Pfam" id="PF24883"/>
    </source>
</evidence>
<dbReference type="Pfam" id="PF25053">
    <property type="entry name" value="DUF7791"/>
    <property type="match status" value="1"/>
</dbReference>
<accession>A0A8H4VYY5</accession>
<feature type="compositionally biased region" description="Polar residues" evidence="2">
    <location>
        <begin position="77"/>
        <end position="94"/>
    </location>
</feature>
<feature type="region of interest" description="Disordered" evidence="2">
    <location>
        <begin position="77"/>
        <end position="98"/>
    </location>
</feature>
<reference evidence="6 7" key="1">
    <citation type="submission" date="2020-03" db="EMBL/GenBank/DDBJ databases">
        <title>Draft Genome Sequence of Cudoniella acicularis.</title>
        <authorList>
            <person name="Buettner E."/>
            <person name="Kellner H."/>
        </authorList>
    </citation>
    <scope>NUCLEOTIDE SEQUENCE [LARGE SCALE GENOMIC DNA]</scope>
    <source>
        <strain evidence="6 7">DSM 108380</strain>
    </source>
</reference>
<feature type="compositionally biased region" description="Basic and acidic residues" evidence="2">
    <location>
        <begin position="1065"/>
        <end position="1080"/>
    </location>
</feature>
<sequence>MLEALVAFGLAGNIVQFVQYAGELISQANDIRKKGGPSSLHDLRKLTDTLTKQASIIQSHLLAPNGVHPQIASKKNVSNEHNGLGQQTASGQPRSQEDQHLLDIASDCRKAGDEFLAYLDALIDRTAKPNVLRSVQKSIKFKWAHHKIENFASKLDQFRSVLSLATILALRAKTDAHNQAILSHMQALKAEGAGQAAQGVESTKALQALVDIIQSQSGPKLDEIQSQIQQCLGKVESLRKEVPQTKENDIMKWLNFRQMSWRYEEVPLAFQQTFQWIFQQSREDPWDNFADHLTKENVTVPYWINGKAGSGKSTLMKFIVNDPRTEEALRIWADGEQLLVLNFFFWNLGTLLQKSNVGMLRSLIYSVLEKYPELIPAVFPDLYRNWKVDFNQNSEPSYIEIKKAFTLLLEKSSSFLKLCIFIDGIDEFEGDHKDTSTFLSSLASDRVKIVVSSRPISACVSVFRTYPTLRLQDLTKHDMDIFVKGNLSSHWSMVDLTRRFPREANELVQEIKTKAAGVFLWVKIVVRMLVDGLEEGDEMKDLQKKLRQLPPDLRDLYRRMIGRMLPDHQTQAAQIFQTFHTWNLTIDHQPFKTLALAFSMQPLSEAFDRQVAPLEAETRQWLCHNTEARIRSRCCGLIEVHSHVKSKSSKEDTIRPSKIENTPTEDSDYAISDVDVNSTIDYLHRTVGEFLASVDVWKEISDMTKGTEFDPYWSLTSSCLSLLKTDLSYTSTFLLQNLQNCVTFSRRAPTISDHDIGKIFNAIDGTMHLYRQKFFESGRGGDDVLEKSHWSTSFFKVKTVLPFREGHFNEFGSASIVAARLGLCRYLKAFYDFRTIDSFSKYCVVLHALESWRDTFEDIPDSRCIPWQDWTDTLLFLLQNAAWLEDQALDDSLWQNAVMVCKRFIDGGDHVKGAEVMRICLTTLHSRARYSLKTTTYRVDNKFETVHPVSIIQKIKLADEGLGNELERLAFPEGPVYALLQSFMDTEPAISAQSLSTVQSNLMHTEAMKLSEQSSARRTEHISSFTPTSQAAGFYDIAYSDAGTAQWLDVKPQTNYTLYEGPGAEYREHQQKTNIRRRDNPNNNSNVYPKPLHSLHNTRDSSYTSHSQPNGFQPQTQPPPQHPNHGNLNIPTTIQDPPDIRITFQTMVVCHIRVLTHGGQFLHVKYKYIQNPILRVTRTGRDIRQPLYLIWLPYIILGINNLRTLLILLILILYGTSNTAATELRTQVSFQLETLLILRIGLVAKSRPVVEHAEMTKVQLLVAKFKLDSYMAHSP</sequence>
<dbReference type="PANTHER" id="PTHR10039:SF5">
    <property type="entry name" value="NACHT DOMAIN-CONTAINING PROTEIN"/>
    <property type="match status" value="1"/>
</dbReference>
<dbReference type="Proteomes" id="UP000566819">
    <property type="component" value="Unassembled WGS sequence"/>
</dbReference>
<dbReference type="Gene3D" id="3.40.50.300">
    <property type="entry name" value="P-loop containing nucleotide triphosphate hydrolases"/>
    <property type="match status" value="1"/>
</dbReference>
<protein>
    <recommendedName>
        <fullName evidence="8">NACHT domain-containing protein</fullName>
    </recommendedName>
</protein>
<evidence type="ECO:0000259" key="5">
    <source>
        <dbReference type="Pfam" id="PF25053"/>
    </source>
</evidence>
<keyword evidence="3" id="KW-0472">Membrane</keyword>
<feature type="domain" description="DUF7791" evidence="5">
    <location>
        <begin position="566"/>
        <end position="725"/>
    </location>
</feature>
<evidence type="ECO:0000313" key="7">
    <source>
        <dbReference type="Proteomes" id="UP000566819"/>
    </source>
</evidence>
<proteinExistence type="predicted"/>
<dbReference type="SUPFAM" id="SSF52540">
    <property type="entry name" value="P-loop containing nucleoside triphosphate hydrolases"/>
    <property type="match status" value="1"/>
</dbReference>
<evidence type="ECO:0000256" key="1">
    <source>
        <dbReference type="ARBA" id="ARBA00022737"/>
    </source>
</evidence>
<keyword evidence="3" id="KW-1133">Transmembrane helix</keyword>
<evidence type="ECO:0000313" key="6">
    <source>
        <dbReference type="EMBL" id="KAF4624989.1"/>
    </source>
</evidence>
<dbReference type="EMBL" id="JAAMPI010001497">
    <property type="protein sequence ID" value="KAF4624989.1"/>
    <property type="molecule type" value="Genomic_DNA"/>
</dbReference>
<dbReference type="PANTHER" id="PTHR10039">
    <property type="entry name" value="AMELOGENIN"/>
    <property type="match status" value="1"/>
</dbReference>
<keyword evidence="1" id="KW-0677">Repeat</keyword>
<dbReference type="InterPro" id="IPR056693">
    <property type="entry name" value="DUF7791"/>
</dbReference>
<evidence type="ECO:0000256" key="3">
    <source>
        <dbReference type="SAM" id="Phobius"/>
    </source>
</evidence>
<feature type="transmembrane region" description="Helical" evidence="3">
    <location>
        <begin position="1188"/>
        <end position="1215"/>
    </location>
</feature>
<name>A0A8H4VYY5_9HELO</name>
<gene>
    <name evidence="6" type="ORF">G7Y89_g13181</name>
</gene>
<evidence type="ECO:0008006" key="8">
    <source>
        <dbReference type="Google" id="ProtNLM"/>
    </source>
</evidence>
<comment type="caution">
    <text evidence="6">The sequence shown here is derived from an EMBL/GenBank/DDBJ whole genome shotgun (WGS) entry which is preliminary data.</text>
</comment>
<feature type="region of interest" description="Disordered" evidence="2">
    <location>
        <begin position="1059"/>
        <end position="1132"/>
    </location>
</feature>